<gene>
    <name evidence="1" type="ORF">TCIL3000_0_03180</name>
</gene>
<organism evidence="1 2">
    <name type="scientific">Trypanosoma congolense (strain IL3000)</name>
    <dbReference type="NCBI Taxonomy" id="1068625"/>
    <lineage>
        <taxon>Eukaryota</taxon>
        <taxon>Discoba</taxon>
        <taxon>Euglenozoa</taxon>
        <taxon>Kinetoplastea</taxon>
        <taxon>Metakinetoplastina</taxon>
        <taxon>Trypanosomatida</taxon>
        <taxon>Trypanosomatidae</taxon>
        <taxon>Trypanosoma</taxon>
        <taxon>Nannomonas</taxon>
    </lineage>
</organism>
<dbReference type="AlphaFoldDB" id="F9W4U2"/>
<accession>F9W4U2</accession>
<name>F9W4U2_TRYCI</name>
<reference evidence="1 2" key="2">
    <citation type="journal article" date="2012" name="Proc. Natl. Acad. Sci. U.S.A.">
        <title>Antigenic diversity is generated by distinct evolutionary mechanisms in African trypanosome species.</title>
        <authorList>
            <person name="Jackson A.P."/>
            <person name="Berry A."/>
            <person name="Aslett M."/>
            <person name="Allison H.C."/>
            <person name="Burton P."/>
            <person name="Vavrova-Anderson J."/>
            <person name="Brown R."/>
            <person name="Browne H."/>
            <person name="Corton N."/>
            <person name="Hauser H."/>
            <person name="Gamble J."/>
            <person name="Gilderthorp R."/>
            <person name="Marcello L."/>
            <person name="McQuillan J."/>
            <person name="Otto T.D."/>
            <person name="Quail M.A."/>
            <person name="Sanders M.J."/>
            <person name="van Tonder A."/>
            <person name="Ginger M.L."/>
            <person name="Field M.C."/>
            <person name="Barry J.D."/>
            <person name="Hertz-Fowler C."/>
            <person name="Berriman M."/>
        </authorList>
    </citation>
    <scope>NUCLEOTIDE SEQUENCE [LARGE SCALE GENOMIC DNA]</scope>
    <source>
        <strain evidence="1 2">IL3000</strain>
    </source>
</reference>
<dbReference type="EMBL" id="CAEQ01000605">
    <property type="protein sequence ID" value="CCD12187.1"/>
    <property type="molecule type" value="Genomic_DNA"/>
</dbReference>
<comment type="caution">
    <text evidence="1">The sequence shown here is derived from an EMBL/GenBank/DDBJ whole genome shotgun (WGS) entry which is preliminary data.</text>
</comment>
<protein>
    <submittedName>
        <fullName evidence="1">Uncharacterized protein</fullName>
    </submittedName>
</protein>
<evidence type="ECO:0000313" key="1">
    <source>
        <dbReference type="EMBL" id="CCD12187.1"/>
    </source>
</evidence>
<proteinExistence type="predicted"/>
<evidence type="ECO:0000313" key="2">
    <source>
        <dbReference type="Proteomes" id="UP000000702"/>
    </source>
</evidence>
<sequence>MEWTSKSAPANFTTPLTETQQEGWNVINRMVDTRASDTEKLTALANEYVAIVKPTRVDDLKYFFGVFEEKVLKQDKILKQCLDYLVESNMVVELSFATSTTHGTRGQPIAACVHVSLSLSHGHRSSHRRTAVHRVWQR</sequence>
<reference evidence="2" key="1">
    <citation type="submission" date="2011-07" db="EMBL/GenBank/DDBJ databases">
        <title>Divergent evolution of antigenic variation in African trypanosomes.</title>
        <authorList>
            <person name="Jackson A.P."/>
            <person name="Berry A."/>
            <person name="Allison H.C."/>
            <person name="Burton P."/>
            <person name="Anderson J."/>
            <person name="Aslett M."/>
            <person name="Brown R."/>
            <person name="Corton N."/>
            <person name="Harris D."/>
            <person name="Hauser H."/>
            <person name="Gamble J."/>
            <person name="Gilderthorp R."/>
            <person name="McQuillan J."/>
            <person name="Quail M.A."/>
            <person name="Sanders M."/>
            <person name="Van Tonder A."/>
            <person name="Ginger M.L."/>
            <person name="Donelson J.E."/>
            <person name="Field M.C."/>
            <person name="Barry J.D."/>
            <person name="Berriman M."/>
            <person name="Hertz-Fowler C."/>
        </authorList>
    </citation>
    <scope>NUCLEOTIDE SEQUENCE [LARGE SCALE GENOMIC DNA]</scope>
    <source>
        <strain evidence="2">IL3000</strain>
    </source>
</reference>
<keyword evidence="2" id="KW-1185">Reference proteome</keyword>
<dbReference type="Proteomes" id="UP000000702">
    <property type="component" value="Unassembled WGS sequence"/>
</dbReference>